<comment type="caution">
    <text evidence="1">The sequence shown here is derived from an EMBL/GenBank/DDBJ whole genome shotgun (WGS) entry which is preliminary data.</text>
</comment>
<keyword evidence="2" id="KW-1185">Reference proteome</keyword>
<name>A0A833X331_PHYIN</name>
<dbReference type="Proteomes" id="UP000602510">
    <property type="component" value="Unassembled WGS sequence"/>
</dbReference>
<organism evidence="1 2">
    <name type="scientific">Phytophthora infestans</name>
    <name type="common">Potato late blight agent</name>
    <name type="synonym">Botrytis infestans</name>
    <dbReference type="NCBI Taxonomy" id="4787"/>
    <lineage>
        <taxon>Eukaryota</taxon>
        <taxon>Sar</taxon>
        <taxon>Stramenopiles</taxon>
        <taxon>Oomycota</taxon>
        <taxon>Peronosporomycetes</taxon>
        <taxon>Peronosporales</taxon>
        <taxon>Peronosporaceae</taxon>
        <taxon>Phytophthora</taxon>
    </lineage>
</organism>
<protein>
    <submittedName>
        <fullName evidence="1">Uncharacterized protein</fullName>
    </submittedName>
</protein>
<reference evidence="1" key="1">
    <citation type="submission" date="2020-04" db="EMBL/GenBank/DDBJ databases">
        <title>Hybrid Assembly of Korean Phytophthora infestans isolates.</title>
        <authorList>
            <person name="Prokchorchik M."/>
            <person name="Lee Y."/>
            <person name="Seo J."/>
            <person name="Cho J.-H."/>
            <person name="Park Y.-E."/>
            <person name="Jang D.-C."/>
            <person name="Im J.-S."/>
            <person name="Choi J.-G."/>
            <person name="Park H.-J."/>
            <person name="Lee G.-B."/>
            <person name="Lee Y.-G."/>
            <person name="Hong S.-Y."/>
            <person name="Cho K."/>
            <person name="Sohn K.H."/>
        </authorList>
    </citation>
    <scope>NUCLEOTIDE SEQUENCE</scope>
    <source>
        <strain evidence="1">KR_1_A1</strain>
    </source>
</reference>
<evidence type="ECO:0000313" key="1">
    <source>
        <dbReference type="EMBL" id="KAF4047451.1"/>
    </source>
</evidence>
<evidence type="ECO:0000313" key="2">
    <source>
        <dbReference type="Proteomes" id="UP000602510"/>
    </source>
</evidence>
<proteinExistence type="predicted"/>
<accession>A0A833X331</accession>
<gene>
    <name evidence="1" type="ORF">GN244_ATG00156</name>
</gene>
<dbReference type="EMBL" id="WSZM01000002">
    <property type="protein sequence ID" value="KAF4047451.1"/>
    <property type="molecule type" value="Genomic_DNA"/>
</dbReference>
<dbReference type="AlphaFoldDB" id="A0A833X331"/>
<sequence>MHSGLRITCKSRLNELSELSKLARRCARSSETFVSASVSFGSSDGSAEPSDLDEYGIPLHVTHYRDFGKRHRVWDVAHRLTVPRAMSDQDVYAPLFIVCK</sequence>